<proteinExistence type="predicted"/>
<dbReference type="EMBL" id="CAJNRE010019353">
    <property type="protein sequence ID" value="CAF2193896.1"/>
    <property type="molecule type" value="Genomic_DNA"/>
</dbReference>
<dbReference type="AlphaFoldDB" id="A0A816ZA52"/>
<dbReference type="EMBL" id="CAJOBI010035520">
    <property type="protein sequence ID" value="CAF4297009.1"/>
    <property type="molecule type" value="Genomic_DNA"/>
</dbReference>
<evidence type="ECO:0000313" key="7">
    <source>
        <dbReference type="Proteomes" id="UP000663824"/>
    </source>
</evidence>
<reference evidence="3" key="1">
    <citation type="submission" date="2021-02" db="EMBL/GenBank/DDBJ databases">
        <authorList>
            <person name="Nowell W R."/>
        </authorList>
    </citation>
    <scope>NUCLEOTIDE SEQUENCE</scope>
</reference>
<dbReference type="Proteomes" id="UP000663824">
    <property type="component" value="Unassembled WGS sequence"/>
</dbReference>
<evidence type="ECO:0000313" key="6">
    <source>
        <dbReference type="EMBL" id="CAF4297009.1"/>
    </source>
</evidence>
<comment type="caution">
    <text evidence="3">The sequence shown here is derived from an EMBL/GenBank/DDBJ whole genome shotgun (WGS) entry which is preliminary data.</text>
</comment>
<dbReference type="EMBL" id="CAJNOW010016484">
    <property type="protein sequence ID" value="CAF1650539.1"/>
    <property type="molecule type" value="Genomic_DNA"/>
</dbReference>
<organism evidence="3 7">
    <name type="scientific">Rotaria magnacalcarata</name>
    <dbReference type="NCBI Taxonomy" id="392030"/>
    <lineage>
        <taxon>Eukaryota</taxon>
        <taxon>Metazoa</taxon>
        <taxon>Spiralia</taxon>
        <taxon>Gnathifera</taxon>
        <taxon>Rotifera</taxon>
        <taxon>Eurotatoria</taxon>
        <taxon>Bdelloidea</taxon>
        <taxon>Philodinida</taxon>
        <taxon>Philodinidae</taxon>
        <taxon>Rotaria</taxon>
    </lineage>
</organism>
<dbReference type="Proteomes" id="UP000681720">
    <property type="component" value="Unassembled WGS sequence"/>
</dbReference>
<dbReference type="Proteomes" id="UP000663834">
    <property type="component" value="Unassembled WGS sequence"/>
</dbReference>
<evidence type="ECO:0000313" key="3">
    <source>
        <dbReference type="EMBL" id="CAF2193896.1"/>
    </source>
</evidence>
<accession>A0A816ZA52</accession>
<dbReference type="EMBL" id="CAJOBJ010009939">
    <property type="protein sequence ID" value="CAF4149852.1"/>
    <property type="molecule type" value="Genomic_DNA"/>
</dbReference>
<protein>
    <submittedName>
        <fullName evidence="3">Uncharacterized protein</fullName>
    </submittedName>
</protein>
<name>A0A816ZA52_9BILA</name>
<dbReference type="Proteomes" id="UP000663855">
    <property type="component" value="Unassembled WGS sequence"/>
</dbReference>
<dbReference type="Proteomes" id="UP000676336">
    <property type="component" value="Unassembled WGS sequence"/>
</dbReference>
<evidence type="ECO:0000313" key="2">
    <source>
        <dbReference type="EMBL" id="CAF1650539.1"/>
    </source>
</evidence>
<evidence type="ECO:0000313" key="1">
    <source>
        <dbReference type="EMBL" id="CAF1344344.1"/>
    </source>
</evidence>
<dbReference type="Proteomes" id="UP000681967">
    <property type="component" value="Unassembled WGS sequence"/>
</dbReference>
<evidence type="ECO:0000313" key="5">
    <source>
        <dbReference type="EMBL" id="CAF4149852.1"/>
    </source>
</evidence>
<dbReference type="EMBL" id="CAJNOV010008945">
    <property type="protein sequence ID" value="CAF1344344.1"/>
    <property type="molecule type" value="Genomic_DNA"/>
</dbReference>
<evidence type="ECO:0000313" key="4">
    <source>
        <dbReference type="EMBL" id="CAF4114494.1"/>
    </source>
</evidence>
<dbReference type="EMBL" id="CAJOBH010008479">
    <property type="protein sequence ID" value="CAF4114494.1"/>
    <property type="molecule type" value="Genomic_DNA"/>
</dbReference>
<sequence length="139" mass="15917">MEAQLINPHDLKDALLILRKMYPGYKNIQINEIDESYLTSDKDNNVENNTDSLSATMDVDTFEKEDSIEEIAICNENHLETLALGDIDNNNSDEEIDEYNNDIRTKYNIGTDYCTQPSDFNNFLVFDKEPCIVAPAEKN</sequence>
<gene>
    <name evidence="4" type="ORF">BYL167_LOCUS19760</name>
    <name evidence="1" type="ORF">CJN711_LOCUS19092</name>
    <name evidence="5" type="ORF">GIL414_LOCUS19466</name>
    <name evidence="2" type="ORF">KQP761_LOCUS29889</name>
    <name evidence="3" type="ORF">MBJ925_LOCUS35021</name>
    <name evidence="6" type="ORF">SMN809_LOCUS25929</name>
</gene>